<gene>
    <name evidence="2" type="ORF">V565_072370</name>
</gene>
<feature type="region of interest" description="Disordered" evidence="1">
    <location>
        <begin position="72"/>
        <end position="123"/>
    </location>
</feature>
<name>A0A074RUR8_9AGAM</name>
<dbReference type="HOGENOM" id="CLU_1031149_0_0_1"/>
<organism evidence="2 3">
    <name type="scientific">Rhizoctonia solani 123E</name>
    <dbReference type="NCBI Taxonomy" id="1423351"/>
    <lineage>
        <taxon>Eukaryota</taxon>
        <taxon>Fungi</taxon>
        <taxon>Dikarya</taxon>
        <taxon>Basidiomycota</taxon>
        <taxon>Agaricomycotina</taxon>
        <taxon>Agaricomycetes</taxon>
        <taxon>Cantharellales</taxon>
        <taxon>Ceratobasidiaceae</taxon>
        <taxon>Rhizoctonia</taxon>
    </lineage>
</organism>
<dbReference type="EMBL" id="AZST01000216">
    <property type="protein sequence ID" value="KEP50846.1"/>
    <property type="molecule type" value="Genomic_DNA"/>
</dbReference>
<feature type="compositionally biased region" description="Low complexity" evidence="1">
    <location>
        <begin position="147"/>
        <end position="162"/>
    </location>
</feature>
<reference evidence="2 3" key="1">
    <citation type="submission" date="2013-12" db="EMBL/GenBank/DDBJ databases">
        <authorList>
            <person name="Cubeta M."/>
            <person name="Pakala S."/>
            <person name="Fedorova N."/>
            <person name="Thomas E."/>
            <person name="Dean R."/>
            <person name="Jabaji S."/>
            <person name="Neate S."/>
            <person name="Toda T."/>
            <person name="Tavantzis S."/>
            <person name="Vilgalys R."/>
            <person name="Bharathan N."/>
            <person name="Pakala S."/>
            <person name="Losada L.S."/>
            <person name="Zafar N."/>
            <person name="Nierman W."/>
        </authorList>
    </citation>
    <scope>NUCLEOTIDE SEQUENCE [LARGE SCALE GENOMIC DNA]</scope>
    <source>
        <strain evidence="2 3">123E</strain>
    </source>
</reference>
<feature type="compositionally biased region" description="Basic and acidic residues" evidence="1">
    <location>
        <begin position="163"/>
        <end position="179"/>
    </location>
</feature>
<dbReference type="OrthoDB" id="3257643at2759"/>
<proteinExistence type="predicted"/>
<comment type="caution">
    <text evidence="2">The sequence shown here is derived from an EMBL/GenBank/DDBJ whole genome shotgun (WGS) entry which is preliminary data.</text>
</comment>
<evidence type="ECO:0000313" key="2">
    <source>
        <dbReference type="EMBL" id="KEP50846.1"/>
    </source>
</evidence>
<keyword evidence="3" id="KW-1185">Reference proteome</keyword>
<feature type="region of interest" description="Disordered" evidence="1">
    <location>
        <begin position="1"/>
        <end position="46"/>
    </location>
</feature>
<evidence type="ECO:0000313" key="3">
    <source>
        <dbReference type="Proteomes" id="UP000027456"/>
    </source>
</evidence>
<feature type="region of interest" description="Disordered" evidence="1">
    <location>
        <begin position="146"/>
        <end position="208"/>
    </location>
</feature>
<feature type="compositionally biased region" description="Polar residues" evidence="1">
    <location>
        <begin position="77"/>
        <end position="101"/>
    </location>
</feature>
<dbReference type="AlphaFoldDB" id="A0A074RUR8"/>
<sequence length="270" mass="29391">MGATRSHSANLVSRSLPEYDRKTTSSPQPTTENRPLSRNAQAQARLRARRRVYVESLEAEIKRLQSIVDATALHPGRNSQTSTNSSSPLGAYSSPTPSFSPNPEAGPSLRPLDTVQLRHDNERLRRERDGFRVQVEALMGYVSRGCTLPSSSPIPNSTTSSLSDHKRPGLASREVEEGHSPSLNSEMDSDDQQSQSQHPFSQPLLIPSNGYTKDEASQLLSLYGSNLALLRQFDLGLAFSSIGDKPIQLPVLPGSNPFWGTIGATANISD</sequence>
<accession>A0A074RUR8</accession>
<feature type="compositionally biased region" description="Polar residues" evidence="1">
    <location>
        <begin position="1"/>
        <end position="13"/>
    </location>
</feature>
<feature type="compositionally biased region" description="Polar residues" evidence="1">
    <location>
        <begin position="24"/>
        <end position="36"/>
    </location>
</feature>
<evidence type="ECO:0000256" key="1">
    <source>
        <dbReference type="SAM" id="MobiDB-lite"/>
    </source>
</evidence>
<dbReference type="Proteomes" id="UP000027456">
    <property type="component" value="Unassembled WGS sequence"/>
</dbReference>
<protein>
    <submittedName>
        <fullName evidence="2">Putative HALZ domain protein</fullName>
    </submittedName>
</protein>